<dbReference type="SUPFAM" id="SSF54637">
    <property type="entry name" value="Thioesterase/thiol ester dehydrase-isomerase"/>
    <property type="match status" value="1"/>
</dbReference>
<dbReference type="Proteomes" id="UP000463961">
    <property type="component" value="Chromosome"/>
</dbReference>
<keyword evidence="2 3" id="KW-0378">Hydrolase</keyword>
<evidence type="ECO:0000256" key="2">
    <source>
        <dbReference type="ARBA" id="ARBA00022801"/>
    </source>
</evidence>
<reference evidence="6" key="1">
    <citation type="submission" date="2020-01" db="EMBL/GenBank/DDBJ databases">
        <title>Phosphoaccumulans saitamaens gen. nov., sp. nov., a polyphosphate accumulating bacterium isolated from surface river water.</title>
        <authorList>
            <person name="Watanabe K."/>
            <person name="Suda W."/>
        </authorList>
    </citation>
    <scope>NUCLEOTIDE SEQUENCE [LARGE SCALE GENOMIC DNA]</scope>
    <source>
        <strain evidence="6">ICHIAU1</strain>
    </source>
</reference>
<dbReference type="GO" id="GO:0006637">
    <property type="term" value="P:acyl-CoA metabolic process"/>
    <property type="evidence" value="ECO:0007669"/>
    <property type="project" value="TreeGrafter"/>
</dbReference>
<dbReference type="CDD" id="cd03442">
    <property type="entry name" value="BFIT_BACH"/>
    <property type="match status" value="1"/>
</dbReference>
<evidence type="ECO:0000259" key="4">
    <source>
        <dbReference type="PROSITE" id="PS51770"/>
    </source>
</evidence>
<dbReference type="Pfam" id="PF03061">
    <property type="entry name" value="4HBT"/>
    <property type="match status" value="1"/>
</dbReference>
<dbReference type="Gene3D" id="3.10.129.10">
    <property type="entry name" value="Hotdog Thioesterase"/>
    <property type="match status" value="1"/>
</dbReference>
<dbReference type="GO" id="GO:0009062">
    <property type="term" value="P:fatty acid catabolic process"/>
    <property type="evidence" value="ECO:0007669"/>
    <property type="project" value="TreeGrafter"/>
</dbReference>
<evidence type="ECO:0000313" key="6">
    <source>
        <dbReference type="Proteomes" id="UP000463961"/>
    </source>
</evidence>
<comment type="similarity">
    <text evidence="1">Belongs to the acyl coenzyme A hydrolase family.</text>
</comment>
<dbReference type="InterPro" id="IPR029069">
    <property type="entry name" value="HotDog_dom_sf"/>
</dbReference>
<evidence type="ECO:0000313" key="5">
    <source>
        <dbReference type="EMBL" id="BBU68093.1"/>
    </source>
</evidence>
<evidence type="ECO:0000256" key="3">
    <source>
        <dbReference type="PROSITE-ProRule" id="PRU01106"/>
    </source>
</evidence>
<feature type="domain" description="HotDog ACOT-type" evidence="4">
    <location>
        <begin position="1"/>
        <end position="103"/>
    </location>
</feature>
<organism evidence="5 6">
    <name type="scientific">Fluviibacter phosphoraccumulans</name>
    <dbReference type="NCBI Taxonomy" id="1751046"/>
    <lineage>
        <taxon>Bacteria</taxon>
        <taxon>Pseudomonadati</taxon>
        <taxon>Pseudomonadota</taxon>
        <taxon>Betaproteobacteria</taxon>
        <taxon>Rhodocyclales</taxon>
        <taxon>Fluviibacteraceae</taxon>
        <taxon>Fluviibacter</taxon>
    </lineage>
</organism>
<sequence length="112" mass="12009">MPADANQYGDVFGGWTMGHIDLAGAVLGHKVARGRIATVAVNTMQFHQPVSVGDIVSFFAEVEKRGKTSVTIKVQMYAERHPADPITVKVTEALITYVALNADGSKRELPAA</sequence>
<dbReference type="InterPro" id="IPR040170">
    <property type="entry name" value="Cytosol_ACT"/>
</dbReference>
<dbReference type="InterPro" id="IPR033120">
    <property type="entry name" value="HOTDOG_ACOT"/>
</dbReference>
<dbReference type="PANTHER" id="PTHR11049">
    <property type="entry name" value="ACYL COENZYME A THIOESTER HYDROLASE"/>
    <property type="match status" value="1"/>
</dbReference>
<dbReference type="EMBL" id="AP022345">
    <property type="protein sequence ID" value="BBU68093.1"/>
    <property type="molecule type" value="Genomic_DNA"/>
</dbReference>
<dbReference type="PANTHER" id="PTHR11049:SF5">
    <property type="entry name" value="ACYL-COA THIOESTER HYDROLASE YCIA"/>
    <property type="match status" value="1"/>
</dbReference>
<dbReference type="PROSITE" id="PS51770">
    <property type="entry name" value="HOTDOG_ACOT"/>
    <property type="match status" value="1"/>
</dbReference>
<dbReference type="GO" id="GO:0052816">
    <property type="term" value="F:long-chain fatty acyl-CoA hydrolase activity"/>
    <property type="evidence" value="ECO:0007669"/>
    <property type="project" value="TreeGrafter"/>
</dbReference>
<protein>
    <submittedName>
        <fullName evidence="5">Acyl-CoA thioesterase</fullName>
    </submittedName>
</protein>
<dbReference type="AlphaFoldDB" id="A0A7R6TPA3"/>
<evidence type="ECO:0000256" key="1">
    <source>
        <dbReference type="ARBA" id="ARBA00010458"/>
    </source>
</evidence>
<gene>
    <name evidence="5" type="ORF">ICHIAU1_03760</name>
</gene>
<accession>A0A7R6TPA3</accession>
<proteinExistence type="inferred from homology"/>
<name>A0A7R6TPA3_9RHOO</name>
<dbReference type="GO" id="GO:0005829">
    <property type="term" value="C:cytosol"/>
    <property type="evidence" value="ECO:0007669"/>
    <property type="project" value="TreeGrafter"/>
</dbReference>
<keyword evidence="6" id="KW-1185">Reference proteome</keyword>
<dbReference type="InterPro" id="IPR006683">
    <property type="entry name" value="Thioestr_dom"/>
</dbReference>